<evidence type="ECO:0000256" key="1">
    <source>
        <dbReference type="ARBA" id="ARBA00003935"/>
    </source>
</evidence>
<comment type="function">
    <text evidence="1">One of the essential components for the initiation of protein synthesis. Stabilizes the binding of IF-2 and IF-3 on the 30S subunit to which N-formylmethionyl-tRNA(fMet) subsequently binds. Helps modulate mRNA selection, yielding the 30S pre-initiation complex (PIC). Upon addition of the 50S ribosomal subunit IF-1, IF-2 and IF-3 are released leaving the mature 70S translation initiation complex.</text>
</comment>
<dbReference type="SUPFAM" id="SSF50249">
    <property type="entry name" value="Nucleic acid-binding proteins"/>
    <property type="match status" value="1"/>
</dbReference>
<dbReference type="EMBL" id="MK748469">
    <property type="protein sequence ID" value="QOI72810.1"/>
    <property type="molecule type" value="Genomic_DNA"/>
</dbReference>
<keyword evidence="6" id="KW-0150">Chloroplast</keyword>
<dbReference type="GeneID" id="63349797"/>
<dbReference type="AlphaFoldDB" id="A0A7L8ZRV9"/>
<comment type="similarity">
    <text evidence="2">Belongs to the IF-1 family.</text>
</comment>
<geneLocation type="chloroplast" evidence="6"/>
<dbReference type="GO" id="GO:0005829">
    <property type="term" value="C:cytosol"/>
    <property type="evidence" value="ECO:0007669"/>
    <property type="project" value="TreeGrafter"/>
</dbReference>
<dbReference type="RefSeq" id="YP_010015815.1">
    <property type="nucleotide sequence ID" value="NC_053549.1"/>
</dbReference>
<protein>
    <submittedName>
        <fullName evidence="6">Translational initiation factor 1</fullName>
    </submittedName>
</protein>
<evidence type="ECO:0000256" key="4">
    <source>
        <dbReference type="ARBA" id="ARBA00022540"/>
    </source>
</evidence>
<gene>
    <name evidence="6" type="primary">infA</name>
</gene>
<evidence type="ECO:0000313" key="6">
    <source>
        <dbReference type="EMBL" id="QOI72810.1"/>
    </source>
</evidence>
<evidence type="ECO:0000256" key="5">
    <source>
        <dbReference type="ARBA" id="ARBA00022917"/>
    </source>
</evidence>
<keyword evidence="4 6" id="KW-0396">Initiation factor</keyword>
<comment type="subunit">
    <text evidence="3">Component of the 30S ribosomal translation pre-initiation complex which assembles on the 30S ribosome in the order IF-2 and IF-3, IF-1 and N-formylmethionyl-tRNA(fMet); mRNA recruitment can occur at any time during PIC assembly.</text>
</comment>
<dbReference type="GO" id="GO:0003743">
    <property type="term" value="F:translation initiation factor activity"/>
    <property type="evidence" value="ECO:0007669"/>
    <property type="project" value="UniProtKB-KW"/>
</dbReference>
<keyword evidence="6" id="KW-0934">Plastid</keyword>
<reference evidence="6" key="1">
    <citation type="journal article" date="2019" name="Mitochondrial DNA Part B Resour">
        <title>The complete chloroplast genome sequence of an economic plant Salix wilsonii.</title>
        <authorList>
            <person name="Wu D."/>
            <person name="Wang Y."/>
            <person name="Zhang L."/>
        </authorList>
    </citation>
    <scope>NUCLEOTIDE SEQUENCE</scope>
</reference>
<dbReference type="InterPro" id="IPR012340">
    <property type="entry name" value="NA-bd_OB-fold"/>
</dbReference>
<keyword evidence="5" id="KW-0648">Protein biosynthesis</keyword>
<accession>A0A7L8ZRV9</accession>
<proteinExistence type="inferred from homology"/>
<dbReference type="Gene3D" id="2.40.50.140">
    <property type="entry name" value="Nucleic acid-binding proteins"/>
    <property type="match status" value="1"/>
</dbReference>
<dbReference type="PANTHER" id="PTHR33370">
    <property type="entry name" value="TRANSLATION INITIATION FACTOR IF-1, CHLOROPLASTIC"/>
    <property type="match status" value="1"/>
</dbReference>
<evidence type="ECO:0000256" key="3">
    <source>
        <dbReference type="ARBA" id="ARBA00011599"/>
    </source>
</evidence>
<dbReference type="GO" id="GO:0043022">
    <property type="term" value="F:ribosome binding"/>
    <property type="evidence" value="ECO:0007669"/>
    <property type="project" value="TreeGrafter"/>
</dbReference>
<name>A0A7L8ZRV9_9ROSI</name>
<organism evidence="6">
    <name type="scientific">Salix wilsonii</name>
    <dbReference type="NCBI Taxonomy" id="1413702"/>
    <lineage>
        <taxon>Eukaryota</taxon>
        <taxon>Viridiplantae</taxon>
        <taxon>Streptophyta</taxon>
        <taxon>Embryophyta</taxon>
        <taxon>Tracheophyta</taxon>
        <taxon>Spermatophyta</taxon>
        <taxon>Magnoliopsida</taxon>
        <taxon>eudicotyledons</taxon>
        <taxon>Gunneridae</taxon>
        <taxon>Pentapetalae</taxon>
        <taxon>rosids</taxon>
        <taxon>fabids</taxon>
        <taxon>Malpighiales</taxon>
        <taxon>Salicaceae</taxon>
        <taxon>Saliceae</taxon>
        <taxon>Salix</taxon>
    </lineage>
</organism>
<dbReference type="PANTHER" id="PTHR33370:SF1">
    <property type="entry name" value="TRANSLATION INITIATION FACTOR IF-1, CHLOROPLASTIC"/>
    <property type="match status" value="1"/>
</dbReference>
<evidence type="ECO:0000256" key="2">
    <source>
        <dbReference type="ARBA" id="ARBA00010939"/>
    </source>
</evidence>
<dbReference type="InterPro" id="IPR004368">
    <property type="entry name" value="TIF_IF1"/>
</dbReference>
<sequence length="56" mass="6456">MDSFRLDNENLVLNYASEKARGDFIRIPSGDRVKIEVSAYNSTRKRLISRLPNKNS</sequence>